<dbReference type="GO" id="GO:0032259">
    <property type="term" value="P:methylation"/>
    <property type="evidence" value="ECO:0007669"/>
    <property type="project" value="UniProtKB-KW"/>
</dbReference>
<dbReference type="InterPro" id="IPR002052">
    <property type="entry name" value="DNA_methylase_N6_adenine_CS"/>
</dbReference>
<dbReference type="Pfam" id="PF02384">
    <property type="entry name" value="N6_Mtase"/>
    <property type="match status" value="1"/>
</dbReference>
<dbReference type="InterPro" id="IPR003356">
    <property type="entry name" value="DNA_methylase_A-5"/>
</dbReference>
<dbReference type="RefSeq" id="WP_136722951.1">
    <property type="nucleotide sequence ID" value="NZ_SUMC01000006.1"/>
</dbReference>
<feature type="compositionally biased region" description="Basic and acidic residues" evidence="6">
    <location>
        <begin position="1149"/>
        <end position="1160"/>
    </location>
</feature>
<dbReference type="SUPFAM" id="SSF53335">
    <property type="entry name" value="S-adenosyl-L-methionine-dependent methyltransferases"/>
    <property type="match status" value="1"/>
</dbReference>
<feature type="region of interest" description="Disordered" evidence="6">
    <location>
        <begin position="1110"/>
        <end position="1160"/>
    </location>
</feature>
<name>A0A4U0T8W3_9ACTN</name>
<organism evidence="9 10">
    <name type="scientific">Actinacidiphila oryziradicis</name>
    <dbReference type="NCBI Taxonomy" id="2571141"/>
    <lineage>
        <taxon>Bacteria</taxon>
        <taxon>Bacillati</taxon>
        <taxon>Actinomycetota</taxon>
        <taxon>Actinomycetes</taxon>
        <taxon>Kitasatosporales</taxon>
        <taxon>Streptomycetaceae</taxon>
        <taxon>Actinacidiphila</taxon>
    </lineage>
</organism>
<dbReference type="GO" id="GO:0009007">
    <property type="term" value="F:site-specific DNA-methyltransferase (adenine-specific) activity"/>
    <property type="evidence" value="ECO:0007669"/>
    <property type="project" value="UniProtKB-EC"/>
</dbReference>
<evidence type="ECO:0000256" key="6">
    <source>
        <dbReference type="SAM" id="MobiDB-lite"/>
    </source>
</evidence>
<proteinExistence type="predicted"/>
<feature type="domain" description="Type ISP restriction-modification enzyme LLaBIII C-terminal specificity" evidence="8">
    <location>
        <begin position="701"/>
        <end position="1050"/>
    </location>
</feature>
<evidence type="ECO:0000256" key="5">
    <source>
        <dbReference type="ARBA" id="ARBA00047942"/>
    </source>
</evidence>
<accession>A0A4U0T8W3</accession>
<gene>
    <name evidence="9" type="ORF">FCI23_09085</name>
</gene>
<evidence type="ECO:0000256" key="1">
    <source>
        <dbReference type="ARBA" id="ARBA00011900"/>
    </source>
</evidence>
<dbReference type="PANTHER" id="PTHR33841:SF1">
    <property type="entry name" value="DNA METHYLTRANSFERASE A"/>
    <property type="match status" value="1"/>
</dbReference>
<evidence type="ECO:0000256" key="3">
    <source>
        <dbReference type="ARBA" id="ARBA00022679"/>
    </source>
</evidence>
<dbReference type="InterPro" id="IPR050953">
    <property type="entry name" value="N4_N6_ade-DNA_methylase"/>
</dbReference>
<evidence type="ECO:0000259" key="7">
    <source>
        <dbReference type="Pfam" id="PF02384"/>
    </source>
</evidence>
<dbReference type="PANTHER" id="PTHR33841">
    <property type="entry name" value="DNA METHYLTRANSFERASE YEEA-RELATED"/>
    <property type="match status" value="1"/>
</dbReference>
<evidence type="ECO:0000256" key="4">
    <source>
        <dbReference type="ARBA" id="ARBA00022747"/>
    </source>
</evidence>
<protein>
    <recommendedName>
        <fullName evidence="1">site-specific DNA-methyltransferase (adenine-specific)</fullName>
        <ecNumber evidence="1">2.1.1.72</ecNumber>
    </recommendedName>
</protein>
<dbReference type="Proteomes" id="UP000305778">
    <property type="component" value="Unassembled WGS sequence"/>
</dbReference>
<keyword evidence="3" id="KW-0808">Transferase</keyword>
<keyword evidence="2 9" id="KW-0489">Methyltransferase</keyword>
<feature type="compositionally biased region" description="Pro residues" evidence="6">
    <location>
        <begin position="1119"/>
        <end position="1128"/>
    </location>
</feature>
<comment type="caution">
    <text evidence="9">The sequence shown here is derived from an EMBL/GenBank/DDBJ whole genome shotgun (WGS) entry which is preliminary data.</text>
</comment>
<keyword evidence="4" id="KW-0680">Restriction system</keyword>
<dbReference type="OrthoDB" id="9776021at2"/>
<dbReference type="GO" id="GO:0003677">
    <property type="term" value="F:DNA binding"/>
    <property type="evidence" value="ECO:0007669"/>
    <property type="project" value="InterPro"/>
</dbReference>
<evidence type="ECO:0000313" key="10">
    <source>
        <dbReference type="Proteomes" id="UP000305778"/>
    </source>
</evidence>
<dbReference type="PRINTS" id="PR00507">
    <property type="entry name" value="N12N6MTFRASE"/>
</dbReference>
<dbReference type="PROSITE" id="PS00092">
    <property type="entry name" value="N6_MTASE"/>
    <property type="match status" value="1"/>
</dbReference>
<evidence type="ECO:0000313" key="9">
    <source>
        <dbReference type="EMBL" id="TKA11955.1"/>
    </source>
</evidence>
<dbReference type="EMBL" id="SUMC01000006">
    <property type="protein sequence ID" value="TKA11955.1"/>
    <property type="molecule type" value="Genomic_DNA"/>
</dbReference>
<dbReference type="Gene3D" id="3.40.50.150">
    <property type="entry name" value="Vaccinia Virus protein VP39"/>
    <property type="match status" value="1"/>
</dbReference>
<reference evidence="9 10" key="1">
    <citation type="submission" date="2019-04" db="EMBL/GenBank/DDBJ databases">
        <title>Streptomyces oryziradicis sp. nov., a novel actinomycete isolated from rhizosphere soil of rice (Oryza sativa L.).</title>
        <authorList>
            <person name="Li C."/>
        </authorList>
    </citation>
    <scope>NUCLEOTIDE SEQUENCE [LARGE SCALE GENOMIC DNA]</scope>
    <source>
        <strain evidence="9 10">NEAU-C40</strain>
    </source>
</reference>
<evidence type="ECO:0000256" key="2">
    <source>
        <dbReference type="ARBA" id="ARBA00022603"/>
    </source>
</evidence>
<dbReference type="AlphaFoldDB" id="A0A4U0T8W3"/>
<feature type="domain" description="DNA methylase adenine-specific" evidence="7">
    <location>
        <begin position="328"/>
        <end position="550"/>
    </location>
</feature>
<sequence>MEASGWIERIVARFGVDCKKILGVGENEAGIRSAVERLLDDAAREFGLRLNLHPEARMPDLGIRPDFAASIGEDKQRIFGYLELKSPTKKDISPGGLRGDDRKQWEGMAQLTNVIYTNGQSWFLYRVGQQIGCAVYLEGDLYRAGDRLRAPGAVGVAFEKLLREFLIWQPKPLRNVRQLVSSVAPLCRLLRAQVYDRLKEEERSGNGGSGGRRGRRPFSELAEEWEHVLFPRTDERDHQTAFADRYAQTITFALLLARVEEISLTGRTLHEVGDLLRADHTVMGRALQLLTDDVGQHFRNSLDVLVRVIDAVDWAAIIKREPEAHVYLYQHFLQEYDPELRKASGTYYTPASLVHEMVRLVDEVLRLKLNCEEGFADSQVSIIDPAMGTGTFLSAIIDRVVKRRSAGGNDGFRAEAVEELAQRLMGFEKQMAAYAVAQMRIAQTLRGHDSDIRLKDLRLHLNDTLADPWKRNTLFGGAASEVLRQETELANEIKREQRVTVVIGNPPYRERAQGEGGWIEQGREGHGQPLLDDFRLRGANGTHENKLKNLYVYFWRWATYKVFEQHHPEHQQGVVCFVTTAGFLRGPGFRGMREYLRSTCTEGWIIDLTPEEKLPPVLTRFFPGVQRKLAVALFVRKRNEDPGKSSPVHYVALTGSREDKLRQLQELRIDGPGWRTARPAPQSPFTPASETGWDDFPALGELMPWQEPGVKTNRTWVYGPDRDKLRERWDRLVLEPDPEVKRGLFKETRDLKLGSVVKKSLPRQRPRPTTLMEERGRYPEPVPVIHRSFDRQWLLPDSRVIDYPRLSLWEAERGSQIFVIEQHSQPIRSGPAVIFSSLIPDMHCFNNNGGRVLPLQHADGSPNTAPGLLEHLANSYGVMAVPAEDLLSYLAGITAHPAFTQRFTEDLNSLGVRVPLTADRELWSEAVRLGRRAIWASTFGERCASEEEGRSRGIAGVKNSAVPSITYPTGIDPAVLPDFLGYDSERQALLVGTGVFLGVSERMRYYDVGGRKVLDGWLAVRGSRPTGRIGSPLDRTRSKRWKPEWSTELAEVLSVLRHLTELEPAQASLLERVLEGPLIDVAELTRRGVLEPPGYTKGARLAVPDEDVLPGLEGLHGQPIPPVTPLNPAPLDSAVSPPASRRRLPVAPPRHEPGKPRREG</sequence>
<dbReference type="EC" id="2.1.1.72" evidence="1"/>
<comment type="catalytic activity">
    <reaction evidence="5">
        <text>a 2'-deoxyadenosine in DNA + S-adenosyl-L-methionine = an N(6)-methyl-2'-deoxyadenosine in DNA + S-adenosyl-L-homocysteine + H(+)</text>
        <dbReference type="Rhea" id="RHEA:15197"/>
        <dbReference type="Rhea" id="RHEA-COMP:12418"/>
        <dbReference type="Rhea" id="RHEA-COMP:12419"/>
        <dbReference type="ChEBI" id="CHEBI:15378"/>
        <dbReference type="ChEBI" id="CHEBI:57856"/>
        <dbReference type="ChEBI" id="CHEBI:59789"/>
        <dbReference type="ChEBI" id="CHEBI:90615"/>
        <dbReference type="ChEBI" id="CHEBI:90616"/>
        <dbReference type="EC" id="2.1.1.72"/>
    </reaction>
</comment>
<dbReference type="Pfam" id="PF18135">
    <property type="entry name" value="Type_ISP_C"/>
    <property type="match status" value="1"/>
</dbReference>
<dbReference type="GO" id="GO:0009307">
    <property type="term" value="P:DNA restriction-modification system"/>
    <property type="evidence" value="ECO:0007669"/>
    <property type="project" value="UniProtKB-KW"/>
</dbReference>
<dbReference type="InterPro" id="IPR041635">
    <property type="entry name" value="Type_ISP_LLaBIII_C"/>
</dbReference>
<keyword evidence="10" id="KW-1185">Reference proteome</keyword>
<dbReference type="GO" id="GO:0008170">
    <property type="term" value="F:N-methyltransferase activity"/>
    <property type="evidence" value="ECO:0007669"/>
    <property type="project" value="InterPro"/>
</dbReference>
<evidence type="ECO:0000259" key="8">
    <source>
        <dbReference type="Pfam" id="PF18135"/>
    </source>
</evidence>
<dbReference type="InterPro" id="IPR029063">
    <property type="entry name" value="SAM-dependent_MTases_sf"/>
</dbReference>